<evidence type="ECO:0000256" key="5">
    <source>
        <dbReference type="SAM" id="Coils"/>
    </source>
</evidence>
<evidence type="ECO:0000259" key="8">
    <source>
        <dbReference type="PROSITE" id="PS50023"/>
    </source>
</evidence>
<feature type="region of interest" description="Disordered" evidence="6">
    <location>
        <begin position="687"/>
        <end position="718"/>
    </location>
</feature>
<dbReference type="SMART" id="SM00239">
    <property type="entry name" value="C2"/>
    <property type="match status" value="1"/>
</dbReference>
<keyword evidence="3 4" id="KW-0440">LIM domain</keyword>
<evidence type="ECO:0000256" key="3">
    <source>
        <dbReference type="ARBA" id="ARBA00023038"/>
    </source>
</evidence>
<evidence type="ECO:0000259" key="7">
    <source>
        <dbReference type="PROSITE" id="PS50004"/>
    </source>
</evidence>
<keyword evidence="5" id="KW-0175">Coiled coil</keyword>
<feature type="compositionally biased region" description="Pro residues" evidence="6">
    <location>
        <begin position="690"/>
        <end position="705"/>
    </location>
</feature>
<dbReference type="Pfam" id="PF00412">
    <property type="entry name" value="LIM"/>
    <property type="match status" value="1"/>
</dbReference>
<feature type="compositionally biased region" description="Polar residues" evidence="6">
    <location>
        <begin position="708"/>
        <end position="718"/>
    </location>
</feature>
<dbReference type="PROSITE" id="PS00478">
    <property type="entry name" value="LIM_DOMAIN_1"/>
    <property type="match status" value="1"/>
</dbReference>
<dbReference type="Gene3D" id="2.10.110.10">
    <property type="entry name" value="Cysteine Rich Protein"/>
    <property type="match status" value="1"/>
</dbReference>
<evidence type="ECO:0000256" key="2">
    <source>
        <dbReference type="ARBA" id="ARBA00022833"/>
    </source>
</evidence>
<feature type="compositionally biased region" description="Low complexity" evidence="6">
    <location>
        <begin position="7"/>
        <end position="17"/>
    </location>
</feature>
<dbReference type="OrthoDB" id="1029639at2759"/>
<dbReference type="InterPro" id="IPR000008">
    <property type="entry name" value="C2_dom"/>
</dbReference>
<dbReference type="PANTHER" id="PTHR45761:SF1">
    <property type="entry name" value="EXTENDED SYNAPTOTAGMIN-LIKE PROTEIN 2, ISOFORM C"/>
    <property type="match status" value="1"/>
</dbReference>
<dbReference type="PROSITE" id="PS50004">
    <property type="entry name" value="C2"/>
    <property type="match status" value="1"/>
</dbReference>
<organism evidence="9 10">
    <name type="scientific">Brachionus calyciflorus</name>
    <dbReference type="NCBI Taxonomy" id="104777"/>
    <lineage>
        <taxon>Eukaryota</taxon>
        <taxon>Metazoa</taxon>
        <taxon>Spiralia</taxon>
        <taxon>Gnathifera</taxon>
        <taxon>Rotifera</taxon>
        <taxon>Eurotatoria</taxon>
        <taxon>Monogononta</taxon>
        <taxon>Pseudotrocha</taxon>
        <taxon>Ploima</taxon>
        <taxon>Brachionidae</taxon>
        <taxon>Brachionus</taxon>
    </lineage>
</organism>
<feature type="domain" description="C2" evidence="7">
    <location>
        <begin position="735"/>
        <end position="860"/>
    </location>
</feature>
<dbReference type="PROSITE" id="PS50023">
    <property type="entry name" value="LIM_DOMAIN_2"/>
    <property type="match status" value="1"/>
</dbReference>
<feature type="coiled-coil region" evidence="5">
    <location>
        <begin position="175"/>
        <end position="345"/>
    </location>
</feature>
<proteinExistence type="predicted"/>
<sequence>MTENRLSSSYYQSGSSSPTKGSTLNLFREDAENDLCKRCGKYIYPLELMGPVMGYKYHKMCFRCHTCDRVLDFINYRTNLIELNDRQLYCVNHYPKNGKYTESHFTYRAGAKSPAHFESHEYSEFYRSEASATQKFTYGNITGNLEDSLYYKNHLNKSQENILNTHEVGFLSRDRFELEERQRLEQERLREIEQRQKEIEIEREKLEIERKREIELERERLELERKRQIEIERERIESEKRREIELERERIELERKRVLELERERAELERKRVLELERERAEIERKRVLELERERIELERRRELELERERREIELKKQVELERERREKQLEEERLRKNVERLRSQSSIDENSVEGRLVNILTNIRNQTSTSTTASSVIINSATKDYHDVKEIPVHLNDSFNEPHEIKIIPNSSYSNLATIIQEVKRLEQRNSSHNFQTLPVYHIDSNRDVVLKDDNLKDIFQEARIADMERSQIVSSQENLRDIFYEAALATMNRSGWSAMSNADDSLELNDDFSSRKDENLKNVFWEANKANESRGSTTIIHSKSQENLNWSHAVNTYNTYSETVVQKQTYGYESTVISSNTNNSNNKLVVDEPIPNLKQMMGEVISHNNQTIKPNQIKNEQSKIEVQYADQENMSNVKKIVGDIQKIEGYKSPELLIADTESMSNLKKVVSEVIHTDVSAPIKTKPIPITPTTPVPTPLPTPKPSQELSMIRQNSDGRTLEEIRPEIIGDNKGLGVIRCTVQYDEIRDRLSITIHEARGLKNIDPKGMIDPYTRVYLQPDEKQKLKRKTKIVKNSINPKWQETFDYSMTQQEAVNKTLIINLKDERGFFEKPEAKFLGEIVMKLKSVPQISYPFTRWYYLQPLSSCSNILAETNGTHK</sequence>
<comment type="caution">
    <text evidence="9">The sequence shown here is derived from an EMBL/GenBank/DDBJ whole genome shotgun (WGS) entry which is preliminary data.</text>
</comment>
<feature type="region of interest" description="Disordered" evidence="6">
    <location>
        <begin position="1"/>
        <end position="23"/>
    </location>
</feature>
<dbReference type="InterPro" id="IPR001781">
    <property type="entry name" value="Znf_LIM"/>
</dbReference>
<dbReference type="InterPro" id="IPR051634">
    <property type="entry name" value="Extended_Synaptotagmin"/>
</dbReference>
<dbReference type="Proteomes" id="UP000663879">
    <property type="component" value="Unassembled WGS sequence"/>
</dbReference>
<dbReference type="SMART" id="SM00132">
    <property type="entry name" value="LIM"/>
    <property type="match status" value="1"/>
</dbReference>
<evidence type="ECO:0000256" key="6">
    <source>
        <dbReference type="SAM" id="MobiDB-lite"/>
    </source>
</evidence>
<dbReference type="AlphaFoldDB" id="A0A814DE03"/>
<name>A0A814DE03_9BILA</name>
<evidence type="ECO:0000313" key="10">
    <source>
        <dbReference type="Proteomes" id="UP000663879"/>
    </source>
</evidence>
<dbReference type="PANTHER" id="PTHR45761">
    <property type="entry name" value="EXTENDED SYNAPTOTAGMIN-LIKE PROTEIN 2, ISOFORM C"/>
    <property type="match status" value="1"/>
</dbReference>
<gene>
    <name evidence="9" type="ORF">OXX778_LOCUS14060</name>
</gene>
<keyword evidence="10" id="KW-1185">Reference proteome</keyword>
<dbReference type="InterPro" id="IPR035892">
    <property type="entry name" value="C2_domain_sf"/>
</dbReference>
<reference evidence="9" key="1">
    <citation type="submission" date="2021-02" db="EMBL/GenBank/DDBJ databases">
        <authorList>
            <person name="Nowell W R."/>
        </authorList>
    </citation>
    <scope>NUCLEOTIDE SEQUENCE</scope>
    <source>
        <strain evidence="9">Ploen Becks lab</strain>
    </source>
</reference>
<feature type="domain" description="LIM zinc-binding" evidence="8">
    <location>
        <begin position="34"/>
        <end position="100"/>
    </location>
</feature>
<protein>
    <submittedName>
        <fullName evidence="9">Uncharacterized protein</fullName>
    </submittedName>
</protein>
<dbReference type="Pfam" id="PF00168">
    <property type="entry name" value="C2"/>
    <property type="match status" value="1"/>
</dbReference>
<dbReference type="GO" id="GO:0046872">
    <property type="term" value="F:metal ion binding"/>
    <property type="evidence" value="ECO:0007669"/>
    <property type="project" value="UniProtKB-KW"/>
</dbReference>
<keyword evidence="2 4" id="KW-0862">Zinc</keyword>
<evidence type="ECO:0000313" key="9">
    <source>
        <dbReference type="EMBL" id="CAF0953288.1"/>
    </source>
</evidence>
<evidence type="ECO:0000256" key="1">
    <source>
        <dbReference type="ARBA" id="ARBA00022723"/>
    </source>
</evidence>
<dbReference type="EMBL" id="CAJNOC010002819">
    <property type="protein sequence ID" value="CAF0953288.1"/>
    <property type="molecule type" value="Genomic_DNA"/>
</dbReference>
<keyword evidence="1 4" id="KW-0479">Metal-binding</keyword>
<accession>A0A814DE03</accession>
<dbReference type="Gene3D" id="2.60.40.150">
    <property type="entry name" value="C2 domain"/>
    <property type="match status" value="1"/>
</dbReference>
<evidence type="ECO:0000256" key="4">
    <source>
        <dbReference type="PROSITE-ProRule" id="PRU00125"/>
    </source>
</evidence>
<dbReference type="SUPFAM" id="SSF49562">
    <property type="entry name" value="C2 domain (Calcium/lipid-binding domain, CaLB)"/>
    <property type="match status" value="1"/>
</dbReference>